<sequence>MAAEREGPWAWRRGRGERTHAASCHDPGLPPTATRNLLRDPSRIFKIIADLTLRRPRSAPARRRRRSASAYGVSDTCAAGARRVPRPLAHVCRPVGLPVIESISHQNYTERCGPRGAGGARVARGRPAAAGASRSRP</sequence>
<feature type="compositionally biased region" description="Low complexity" evidence="1">
    <location>
        <begin position="120"/>
        <end position="137"/>
    </location>
</feature>
<evidence type="ECO:0000256" key="1">
    <source>
        <dbReference type="SAM" id="MobiDB-lite"/>
    </source>
</evidence>
<evidence type="ECO:0000313" key="2">
    <source>
        <dbReference type="EMBL" id="GBP42706.1"/>
    </source>
</evidence>
<organism evidence="2 3">
    <name type="scientific">Eumeta variegata</name>
    <name type="common">Bagworm moth</name>
    <name type="synonym">Eumeta japonica</name>
    <dbReference type="NCBI Taxonomy" id="151549"/>
    <lineage>
        <taxon>Eukaryota</taxon>
        <taxon>Metazoa</taxon>
        <taxon>Ecdysozoa</taxon>
        <taxon>Arthropoda</taxon>
        <taxon>Hexapoda</taxon>
        <taxon>Insecta</taxon>
        <taxon>Pterygota</taxon>
        <taxon>Neoptera</taxon>
        <taxon>Endopterygota</taxon>
        <taxon>Lepidoptera</taxon>
        <taxon>Glossata</taxon>
        <taxon>Ditrysia</taxon>
        <taxon>Tineoidea</taxon>
        <taxon>Psychidae</taxon>
        <taxon>Oiketicinae</taxon>
        <taxon>Eumeta</taxon>
    </lineage>
</organism>
<gene>
    <name evidence="2" type="ORF">EVAR_21982_1</name>
</gene>
<evidence type="ECO:0000313" key="3">
    <source>
        <dbReference type="Proteomes" id="UP000299102"/>
    </source>
</evidence>
<name>A0A4C1VU63_EUMVA</name>
<dbReference type="AlphaFoldDB" id="A0A4C1VU63"/>
<feature type="region of interest" description="Disordered" evidence="1">
    <location>
        <begin position="56"/>
        <end position="75"/>
    </location>
</feature>
<feature type="region of interest" description="Disordered" evidence="1">
    <location>
        <begin position="107"/>
        <end position="137"/>
    </location>
</feature>
<accession>A0A4C1VU63</accession>
<keyword evidence="3" id="KW-1185">Reference proteome</keyword>
<reference evidence="2 3" key="1">
    <citation type="journal article" date="2019" name="Commun. Biol.">
        <title>The bagworm genome reveals a unique fibroin gene that provides high tensile strength.</title>
        <authorList>
            <person name="Kono N."/>
            <person name="Nakamura H."/>
            <person name="Ohtoshi R."/>
            <person name="Tomita M."/>
            <person name="Numata K."/>
            <person name="Arakawa K."/>
        </authorList>
    </citation>
    <scope>NUCLEOTIDE SEQUENCE [LARGE SCALE GENOMIC DNA]</scope>
</reference>
<feature type="region of interest" description="Disordered" evidence="1">
    <location>
        <begin position="1"/>
        <end position="36"/>
    </location>
</feature>
<dbReference type="Proteomes" id="UP000299102">
    <property type="component" value="Unassembled WGS sequence"/>
</dbReference>
<feature type="compositionally biased region" description="Basic residues" evidence="1">
    <location>
        <begin position="56"/>
        <end position="67"/>
    </location>
</feature>
<dbReference type="EMBL" id="BGZK01000422">
    <property type="protein sequence ID" value="GBP42706.1"/>
    <property type="molecule type" value="Genomic_DNA"/>
</dbReference>
<comment type="caution">
    <text evidence="2">The sequence shown here is derived from an EMBL/GenBank/DDBJ whole genome shotgun (WGS) entry which is preliminary data.</text>
</comment>
<protein>
    <submittedName>
        <fullName evidence="2">Uncharacterized protein</fullName>
    </submittedName>
</protein>
<proteinExistence type="predicted"/>